<protein>
    <submittedName>
        <fullName evidence="3">GTPase activating protein, putative</fullName>
        <ecNumber evidence="3">4.2.1.40</ecNumber>
    </submittedName>
</protein>
<dbReference type="PANTHER" id="PTHR23177:SF35">
    <property type="entry name" value="RHO GTPASE-ACTIVATING PROTEIN GACA"/>
    <property type="match status" value="1"/>
</dbReference>
<dbReference type="OrthoDB" id="185175at2759"/>
<keyword evidence="4" id="KW-1185">Reference proteome</keyword>
<dbReference type="RefSeq" id="XP_001736211.1">
    <property type="nucleotide sequence ID" value="XM_001736159.1"/>
</dbReference>
<evidence type="ECO:0000313" key="3">
    <source>
        <dbReference type="EMBL" id="EDR27455.1"/>
    </source>
</evidence>
<dbReference type="CDD" id="cd00159">
    <property type="entry name" value="RhoGAP"/>
    <property type="match status" value="1"/>
</dbReference>
<dbReference type="AlphaFoldDB" id="B0ED38"/>
<dbReference type="InterPro" id="IPR044785">
    <property type="entry name" value="RopGAP1-5"/>
</dbReference>
<sequence>MGNEIQKPTGNVRQSVLLSDALHVNKDTLLFGDVVLEVNKKYKDEIIITNLQNFKINFKLEQIFEKDFQLKFTPEKGSLASKSKKKIKASLILRQKINKNFRVNLSAETQGQIFLNVRLRSESGVFGVDPESLEWFKHPTRDLILPQIIITLDIAFREKGGFTSEGVFRLAGEQGMVKSLKERLNKSNGIITEDMMNATVDDISNLIKLWFRELPRPILNVLSCDQIFYSTEPSESYKAFESLNEKSRALLTWLFDLMIEVSKNRETNKMTIQNLAIVIAPNLYEPESTDPMEGLVMSQKAVQFVQNILNYLEALKEQNGSTTPQHALE</sequence>
<dbReference type="GO" id="GO:0008872">
    <property type="term" value="F:glucarate dehydratase activity"/>
    <property type="evidence" value="ECO:0007669"/>
    <property type="project" value="UniProtKB-EC"/>
</dbReference>
<dbReference type="GeneID" id="5881196"/>
<dbReference type="Proteomes" id="UP000008076">
    <property type="component" value="Unassembled WGS sequence"/>
</dbReference>
<dbReference type="PANTHER" id="PTHR23177">
    <property type="entry name" value="MKIAA1688 PROTEIN"/>
    <property type="match status" value="1"/>
</dbReference>
<keyword evidence="3" id="KW-0456">Lyase</keyword>
<dbReference type="OMA" id="IWYRELP"/>
<keyword evidence="1" id="KW-0343">GTPase activation</keyword>
<reference evidence="4" key="1">
    <citation type="submission" date="2007-12" db="EMBL/GenBank/DDBJ databases">
        <title>Annotation of Entamoeba dispar SAW760.</title>
        <authorList>
            <person name="Lorenzi H."/>
            <person name="Inman J."/>
            <person name="Schobel S."/>
            <person name="Amedeo P."/>
            <person name="Caler E."/>
        </authorList>
    </citation>
    <scope>NUCLEOTIDE SEQUENCE [LARGE SCALE GENOMIC DNA]</scope>
    <source>
        <strain evidence="4">ATCC PRA-260 / SAW760</strain>
    </source>
</reference>
<dbReference type="SMART" id="SM00324">
    <property type="entry name" value="RhoGAP"/>
    <property type="match status" value="1"/>
</dbReference>
<dbReference type="PROSITE" id="PS50238">
    <property type="entry name" value="RHOGAP"/>
    <property type="match status" value="1"/>
</dbReference>
<dbReference type="VEuPathDB" id="AmoebaDB:EDI_092460"/>
<dbReference type="GO" id="GO:0007165">
    <property type="term" value="P:signal transduction"/>
    <property type="evidence" value="ECO:0007669"/>
    <property type="project" value="InterPro"/>
</dbReference>
<dbReference type="Gene3D" id="2.60.40.10">
    <property type="entry name" value="Immunoglobulins"/>
    <property type="match status" value="1"/>
</dbReference>
<feature type="domain" description="Rho-GAP" evidence="2">
    <location>
        <begin position="131"/>
        <end position="316"/>
    </location>
</feature>
<dbReference type="eggNOG" id="KOG4270">
    <property type="taxonomic scope" value="Eukaryota"/>
</dbReference>
<evidence type="ECO:0000313" key="4">
    <source>
        <dbReference type="Proteomes" id="UP000008076"/>
    </source>
</evidence>
<dbReference type="InterPro" id="IPR000198">
    <property type="entry name" value="RhoGAP_dom"/>
</dbReference>
<accession>B0ED38</accession>
<evidence type="ECO:0000256" key="1">
    <source>
        <dbReference type="ARBA" id="ARBA00022468"/>
    </source>
</evidence>
<organism evidence="4">
    <name type="scientific">Entamoeba dispar (strain ATCC PRA-260 / SAW760)</name>
    <dbReference type="NCBI Taxonomy" id="370354"/>
    <lineage>
        <taxon>Eukaryota</taxon>
        <taxon>Amoebozoa</taxon>
        <taxon>Evosea</taxon>
        <taxon>Archamoebae</taxon>
        <taxon>Mastigamoebida</taxon>
        <taxon>Entamoebidae</taxon>
        <taxon>Entamoeba</taxon>
    </lineage>
</organism>
<dbReference type="EC" id="4.2.1.40" evidence="3"/>
<gene>
    <name evidence="3" type="ORF">EDI_092460</name>
</gene>
<dbReference type="Gene3D" id="1.10.555.10">
    <property type="entry name" value="Rho GTPase activation protein"/>
    <property type="match status" value="1"/>
</dbReference>
<name>B0ED38_ENTDS</name>
<evidence type="ECO:0000259" key="2">
    <source>
        <dbReference type="PROSITE" id="PS50238"/>
    </source>
</evidence>
<dbReference type="InterPro" id="IPR008936">
    <property type="entry name" value="Rho_GTPase_activation_prot"/>
</dbReference>
<dbReference type="GO" id="GO:0005096">
    <property type="term" value="F:GTPase activator activity"/>
    <property type="evidence" value="ECO:0007669"/>
    <property type="project" value="UniProtKB-KW"/>
</dbReference>
<dbReference type="SUPFAM" id="SSF48350">
    <property type="entry name" value="GTPase activation domain, GAP"/>
    <property type="match status" value="1"/>
</dbReference>
<dbReference type="KEGG" id="edi:EDI_092460"/>
<dbReference type="Pfam" id="PF00620">
    <property type="entry name" value="RhoGAP"/>
    <property type="match status" value="1"/>
</dbReference>
<proteinExistence type="predicted"/>
<dbReference type="EMBL" id="DS548800">
    <property type="protein sequence ID" value="EDR27455.1"/>
    <property type="molecule type" value="Genomic_DNA"/>
</dbReference>
<dbReference type="InterPro" id="IPR013783">
    <property type="entry name" value="Ig-like_fold"/>
</dbReference>